<gene>
    <name evidence="3" type="ORF">ACFOEN_08135</name>
</gene>
<organism evidence="3 4">
    <name type="scientific">Piscinibacterium candidicorallinum</name>
    <dbReference type="NCBI Taxonomy" id="1793872"/>
    <lineage>
        <taxon>Bacteria</taxon>
        <taxon>Pseudomonadati</taxon>
        <taxon>Pseudomonadota</taxon>
        <taxon>Betaproteobacteria</taxon>
        <taxon>Burkholderiales</taxon>
        <taxon>Piscinibacterium</taxon>
    </lineage>
</organism>
<keyword evidence="1" id="KW-0238">DNA-binding</keyword>
<evidence type="ECO:0000256" key="1">
    <source>
        <dbReference type="ARBA" id="ARBA00023125"/>
    </source>
</evidence>
<dbReference type="CDD" id="cd00093">
    <property type="entry name" value="HTH_XRE"/>
    <property type="match status" value="1"/>
</dbReference>
<protein>
    <submittedName>
        <fullName evidence="3">Helix-turn-helix domain-containing protein</fullName>
    </submittedName>
</protein>
<sequence length="85" mass="8740">MNLLNLGGVVRAERVRQGLTQRQLAERSGVSYQQISLIESGRVDPRVTSLMALAGALGMRVALTGVDATSSAGVGAGTMRQAAAA</sequence>
<proteinExistence type="predicted"/>
<dbReference type="Gene3D" id="1.10.260.40">
    <property type="entry name" value="lambda repressor-like DNA-binding domains"/>
    <property type="match status" value="1"/>
</dbReference>
<comment type="caution">
    <text evidence="3">The sequence shown here is derived from an EMBL/GenBank/DDBJ whole genome shotgun (WGS) entry which is preliminary data.</text>
</comment>
<dbReference type="Pfam" id="PF01381">
    <property type="entry name" value="HTH_3"/>
    <property type="match status" value="1"/>
</dbReference>
<reference evidence="4" key="1">
    <citation type="journal article" date="2019" name="Int. J. Syst. Evol. Microbiol.">
        <title>The Global Catalogue of Microorganisms (GCM) 10K type strain sequencing project: providing services to taxonomists for standard genome sequencing and annotation.</title>
        <authorList>
            <consortium name="The Broad Institute Genomics Platform"/>
            <consortium name="The Broad Institute Genome Sequencing Center for Infectious Disease"/>
            <person name="Wu L."/>
            <person name="Ma J."/>
        </authorList>
    </citation>
    <scope>NUCLEOTIDE SEQUENCE [LARGE SCALE GENOMIC DNA]</scope>
    <source>
        <strain evidence="4">KCTC 52168</strain>
    </source>
</reference>
<dbReference type="PANTHER" id="PTHR46797:SF1">
    <property type="entry name" value="METHYLPHOSPHONATE SYNTHASE"/>
    <property type="match status" value="1"/>
</dbReference>
<evidence type="ECO:0000313" key="4">
    <source>
        <dbReference type="Proteomes" id="UP001595556"/>
    </source>
</evidence>
<dbReference type="PANTHER" id="PTHR46797">
    <property type="entry name" value="HTH-TYPE TRANSCRIPTIONAL REGULATOR"/>
    <property type="match status" value="1"/>
</dbReference>
<dbReference type="PROSITE" id="PS50943">
    <property type="entry name" value="HTH_CROC1"/>
    <property type="match status" value="1"/>
</dbReference>
<name>A0ABV7H4Q2_9BURK</name>
<dbReference type="InterPro" id="IPR050807">
    <property type="entry name" value="TransReg_Diox_bact_type"/>
</dbReference>
<keyword evidence="4" id="KW-1185">Reference proteome</keyword>
<dbReference type="InterPro" id="IPR010982">
    <property type="entry name" value="Lambda_DNA-bd_dom_sf"/>
</dbReference>
<dbReference type="InterPro" id="IPR001387">
    <property type="entry name" value="Cro/C1-type_HTH"/>
</dbReference>
<dbReference type="SUPFAM" id="SSF47413">
    <property type="entry name" value="lambda repressor-like DNA-binding domains"/>
    <property type="match status" value="1"/>
</dbReference>
<dbReference type="Proteomes" id="UP001595556">
    <property type="component" value="Unassembled WGS sequence"/>
</dbReference>
<accession>A0ABV7H4Q2</accession>
<dbReference type="SMART" id="SM00530">
    <property type="entry name" value="HTH_XRE"/>
    <property type="match status" value="1"/>
</dbReference>
<evidence type="ECO:0000313" key="3">
    <source>
        <dbReference type="EMBL" id="MFC3147608.1"/>
    </source>
</evidence>
<feature type="domain" description="HTH cro/C1-type" evidence="2">
    <location>
        <begin position="10"/>
        <end position="64"/>
    </location>
</feature>
<dbReference type="RefSeq" id="WP_377302867.1">
    <property type="nucleotide sequence ID" value="NZ_CP180191.1"/>
</dbReference>
<evidence type="ECO:0000259" key="2">
    <source>
        <dbReference type="PROSITE" id="PS50943"/>
    </source>
</evidence>
<dbReference type="EMBL" id="JBHRTI010000004">
    <property type="protein sequence ID" value="MFC3147608.1"/>
    <property type="molecule type" value="Genomic_DNA"/>
</dbReference>